<dbReference type="Gramene" id="C.cajan_33228.t">
    <property type="protein sequence ID" value="C.cajan_33228.t"/>
    <property type="gene ID" value="C.cajan_33228"/>
</dbReference>
<dbReference type="PANTHER" id="PTHR35046">
    <property type="entry name" value="ZINC KNUCKLE (CCHC-TYPE) FAMILY PROTEIN"/>
    <property type="match status" value="1"/>
</dbReference>
<evidence type="ECO:0000313" key="2">
    <source>
        <dbReference type="EMBL" id="KYP42838.1"/>
    </source>
</evidence>
<dbReference type="EMBL" id="KQ483697">
    <property type="protein sequence ID" value="KYP42838.1"/>
    <property type="molecule type" value="Genomic_DNA"/>
</dbReference>
<feature type="domain" description="Integrase catalytic" evidence="1">
    <location>
        <begin position="232"/>
        <end position="342"/>
    </location>
</feature>
<reference evidence="2" key="1">
    <citation type="journal article" date="2012" name="Nat. Biotechnol.">
        <title>Draft genome sequence of pigeonpea (Cajanus cajan), an orphan legume crop of resource-poor farmers.</title>
        <authorList>
            <person name="Varshney R.K."/>
            <person name="Chen W."/>
            <person name="Li Y."/>
            <person name="Bharti A.K."/>
            <person name="Saxena R.K."/>
            <person name="Schlueter J.A."/>
            <person name="Donoghue M.T."/>
            <person name="Azam S."/>
            <person name="Fan G."/>
            <person name="Whaley A.M."/>
            <person name="Farmer A.D."/>
            <person name="Sheridan J."/>
            <person name="Iwata A."/>
            <person name="Tuteja R."/>
            <person name="Penmetsa R.V."/>
            <person name="Wu W."/>
            <person name="Upadhyaya H.D."/>
            <person name="Yang S.P."/>
            <person name="Shah T."/>
            <person name="Saxena K.B."/>
            <person name="Michael T."/>
            <person name="McCombie W.R."/>
            <person name="Yang B."/>
            <person name="Zhang G."/>
            <person name="Yang H."/>
            <person name="Wang J."/>
            <person name="Spillane C."/>
            <person name="Cook D.R."/>
            <person name="May G.D."/>
            <person name="Xu X."/>
            <person name="Jackson S.A."/>
        </authorList>
    </citation>
    <scope>NUCLEOTIDE SEQUENCE [LARGE SCALE GENOMIC DNA]</scope>
</reference>
<dbReference type="STRING" id="3821.A0A151RJW9"/>
<evidence type="ECO:0000259" key="1">
    <source>
        <dbReference type="PROSITE" id="PS50994"/>
    </source>
</evidence>
<protein>
    <submittedName>
        <fullName evidence="2">Transposon Ty3-G Gag-Pol polyprotein</fullName>
    </submittedName>
</protein>
<dbReference type="InterPro" id="IPR012337">
    <property type="entry name" value="RNaseH-like_sf"/>
</dbReference>
<keyword evidence="3" id="KW-1185">Reference proteome</keyword>
<dbReference type="Proteomes" id="UP000075243">
    <property type="component" value="Unassembled WGS sequence"/>
</dbReference>
<dbReference type="InterPro" id="IPR036397">
    <property type="entry name" value="RNaseH_sf"/>
</dbReference>
<dbReference type="Gene3D" id="3.30.420.10">
    <property type="entry name" value="Ribonuclease H-like superfamily/Ribonuclease H"/>
    <property type="match status" value="1"/>
</dbReference>
<accession>A0A151RJW9</accession>
<dbReference type="PANTHER" id="PTHR35046:SF18">
    <property type="entry name" value="RNA-DIRECTED DNA POLYMERASE"/>
    <property type="match status" value="1"/>
</dbReference>
<organism evidence="2 3">
    <name type="scientific">Cajanus cajan</name>
    <name type="common">Pigeon pea</name>
    <name type="synonym">Cajanus indicus</name>
    <dbReference type="NCBI Taxonomy" id="3821"/>
    <lineage>
        <taxon>Eukaryota</taxon>
        <taxon>Viridiplantae</taxon>
        <taxon>Streptophyta</taxon>
        <taxon>Embryophyta</taxon>
        <taxon>Tracheophyta</taxon>
        <taxon>Spermatophyta</taxon>
        <taxon>Magnoliopsida</taxon>
        <taxon>eudicotyledons</taxon>
        <taxon>Gunneridae</taxon>
        <taxon>Pentapetalae</taxon>
        <taxon>rosids</taxon>
        <taxon>fabids</taxon>
        <taxon>Fabales</taxon>
        <taxon>Fabaceae</taxon>
        <taxon>Papilionoideae</taxon>
        <taxon>50 kb inversion clade</taxon>
        <taxon>NPAAA clade</taxon>
        <taxon>indigoferoid/millettioid clade</taxon>
        <taxon>Phaseoleae</taxon>
        <taxon>Cajanus</taxon>
    </lineage>
</organism>
<dbReference type="AlphaFoldDB" id="A0A151RJW9"/>
<gene>
    <name evidence="2" type="ORF">KK1_035725</name>
</gene>
<feature type="non-terminal residue" evidence="2">
    <location>
        <position position="1"/>
    </location>
</feature>
<proteinExistence type="predicted"/>
<dbReference type="CDD" id="cd00303">
    <property type="entry name" value="retropepsin_like"/>
    <property type="match status" value="1"/>
</dbReference>
<evidence type="ECO:0000313" key="3">
    <source>
        <dbReference type="Proteomes" id="UP000075243"/>
    </source>
</evidence>
<dbReference type="SUPFAM" id="SSF53098">
    <property type="entry name" value="Ribonuclease H-like"/>
    <property type="match status" value="1"/>
</dbReference>
<dbReference type="GO" id="GO:0015074">
    <property type="term" value="P:DNA integration"/>
    <property type="evidence" value="ECO:0007669"/>
    <property type="project" value="InterPro"/>
</dbReference>
<dbReference type="PROSITE" id="PS50994">
    <property type="entry name" value="INTEGRASE"/>
    <property type="match status" value="1"/>
</dbReference>
<name>A0A151RJW9_CAJCA</name>
<sequence length="342" mass="39025">IPFKHLSALEMQAHRDRGLCYNCDEKYSPGHYCKSRFFLLVYNDEEITTLELLIEDSPASDSSQLSLNALSGHFNPKMFWVTGKILEHLIQVLLDSGSSHNFLARELGLSCNPTKPLLVMVGNGHTLDLLLGLQPGPSFNSGAFIDHFIQYRPGRSNVVVNALSHIIEEVVATQHYVLIVPHFQFIEELRSTLQLDPIFSKFKQDISQDATSFSYYKFHDRLVFYKDKIWLPTTSPFREYLMTEFHSRGYTTIYVVVDCFSKDAHFATLPTQFSAYQVAHIFLNLVGKLHGMPKNIISDRDPLFLSKFWQELVKASSTQLRVSLACHPARSLMDNLRCSIAL</sequence>
<dbReference type="GO" id="GO:0003676">
    <property type="term" value="F:nucleic acid binding"/>
    <property type="evidence" value="ECO:0007669"/>
    <property type="project" value="InterPro"/>
</dbReference>
<dbReference type="InterPro" id="IPR001584">
    <property type="entry name" value="Integrase_cat-core"/>
</dbReference>